<evidence type="ECO:0000256" key="4">
    <source>
        <dbReference type="ARBA" id="ARBA00022827"/>
    </source>
</evidence>
<evidence type="ECO:0000259" key="7">
    <source>
        <dbReference type="Pfam" id="PF01266"/>
    </source>
</evidence>
<dbReference type="Pfam" id="PF01266">
    <property type="entry name" value="DAO"/>
    <property type="match status" value="1"/>
</dbReference>
<comment type="similarity">
    <text evidence="2 6">Belongs to the FAD-dependent glycerol-3-phosphate dehydrogenase family.</text>
</comment>
<dbReference type="SUPFAM" id="SSF51905">
    <property type="entry name" value="FAD/NAD(P)-binding domain"/>
    <property type="match status" value="1"/>
</dbReference>
<evidence type="ECO:0000256" key="5">
    <source>
        <dbReference type="ARBA" id="ARBA00023002"/>
    </source>
</evidence>
<dbReference type="GO" id="GO:0004368">
    <property type="term" value="F:glycerol-3-phosphate dehydrogenase (quinone) activity"/>
    <property type="evidence" value="ECO:0007669"/>
    <property type="project" value="UniProtKB-EC"/>
</dbReference>
<comment type="caution">
    <text evidence="9">The sequence shown here is derived from an EMBL/GenBank/DDBJ whole genome shotgun (WGS) entry which is preliminary data.</text>
</comment>
<keyword evidence="5 6" id="KW-0560">Oxidoreductase</keyword>
<dbReference type="InterPro" id="IPR031656">
    <property type="entry name" value="DAO_C"/>
</dbReference>
<dbReference type="EC" id="1.1.5.3" evidence="6"/>
<comment type="catalytic activity">
    <reaction evidence="6">
        <text>a quinone + sn-glycerol 3-phosphate = dihydroxyacetone phosphate + a quinol</text>
        <dbReference type="Rhea" id="RHEA:18977"/>
        <dbReference type="ChEBI" id="CHEBI:24646"/>
        <dbReference type="ChEBI" id="CHEBI:57597"/>
        <dbReference type="ChEBI" id="CHEBI:57642"/>
        <dbReference type="ChEBI" id="CHEBI:132124"/>
        <dbReference type="EC" id="1.1.5.3"/>
    </reaction>
</comment>
<accession>A0A2N5XQ81</accession>
<evidence type="ECO:0000256" key="6">
    <source>
        <dbReference type="RuleBase" id="RU361217"/>
    </source>
</evidence>
<dbReference type="Gene3D" id="3.30.9.10">
    <property type="entry name" value="D-Amino Acid Oxidase, subunit A, domain 2"/>
    <property type="match status" value="1"/>
</dbReference>
<feature type="domain" description="FAD dependent oxidoreductase" evidence="7">
    <location>
        <begin position="7"/>
        <end position="337"/>
    </location>
</feature>
<dbReference type="EMBL" id="PKUQ01000022">
    <property type="protein sequence ID" value="PLW76689.1"/>
    <property type="molecule type" value="Genomic_DNA"/>
</dbReference>
<dbReference type="GO" id="GO:0046168">
    <property type="term" value="P:glycerol-3-phosphate catabolic process"/>
    <property type="evidence" value="ECO:0007669"/>
    <property type="project" value="TreeGrafter"/>
</dbReference>
<dbReference type="Gene3D" id="1.10.8.870">
    <property type="entry name" value="Alpha-glycerophosphate oxidase, cap domain"/>
    <property type="match status" value="1"/>
</dbReference>
<keyword evidence="4" id="KW-0274">FAD</keyword>
<dbReference type="GO" id="GO:0009331">
    <property type="term" value="C:glycerol-3-phosphate dehydrogenase (FAD) complex"/>
    <property type="evidence" value="ECO:0007669"/>
    <property type="project" value="UniProtKB-UniRule"/>
</dbReference>
<dbReference type="Pfam" id="PF16901">
    <property type="entry name" value="DAO_C"/>
    <property type="match status" value="1"/>
</dbReference>
<dbReference type="NCBIfam" id="NF008899">
    <property type="entry name" value="PRK12266.1"/>
    <property type="match status" value="1"/>
</dbReference>
<dbReference type="SUPFAM" id="SSF54373">
    <property type="entry name" value="FAD-linked reductases, C-terminal domain"/>
    <property type="match status" value="1"/>
</dbReference>
<keyword evidence="3 6" id="KW-0285">Flavoprotein</keyword>
<dbReference type="PRINTS" id="PR01001">
    <property type="entry name" value="FADG3PDH"/>
</dbReference>
<dbReference type="AlphaFoldDB" id="A0A2N5XQ81"/>
<dbReference type="Gene3D" id="3.50.50.60">
    <property type="entry name" value="FAD/NAD(P)-binding domain"/>
    <property type="match status" value="1"/>
</dbReference>
<dbReference type="Gene3D" id="6.10.250.1890">
    <property type="match status" value="1"/>
</dbReference>
<gene>
    <name evidence="9" type="ORF">C0081_11485</name>
</gene>
<evidence type="ECO:0000313" key="9">
    <source>
        <dbReference type="EMBL" id="PLW76689.1"/>
    </source>
</evidence>
<keyword evidence="10" id="KW-1185">Reference proteome</keyword>
<evidence type="ECO:0000313" key="10">
    <source>
        <dbReference type="Proteomes" id="UP000234881"/>
    </source>
</evidence>
<dbReference type="InterPro" id="IPR038299">
    <property type="entry name" value="DAO_C_sf"/>
</dbReference>
<protein>
    <recommendedName>
        <fullName evidence="6">Glycerol-3-phosphate dehydrogenase</fullName>
        <ecNumber evidence="6">1.1.5.3</ecNumber>
    </recommendedName>
</protein>
<name>A0A2N5XQ81_9HYPH</name>
<dbReference type="InterPro" id="IPR006076">
    <property type="entry name" value="FAD-dep_OxRdtase"/>
</dbReference>
<evidence type="ECO:0000256" key="2">
    <source>
        <dbReference type="ARBA" id="ARBA00007330"/>
    </source>
</evidence>
<sequence length="506" mass="56968">MKPEIKDIFIIGGGINGCGIARDAIGRGYSVTLAEMNDLGSATSSSSTKLIHGGLRYLEYYEFRLVHEALKEREVIWGNAPHIVWPLRFVLPHHKGLRPAWFLRLGLFMYDYMGGRKKLPATTDVNMTTNIVGKPLKPLFTKGFEYSDCWVNDARFVILNAMDAAEKGADILVRSKVTSATYDSGVWTVEVTNQLTGDVKEHRAKMVINASGPWVDHVIDDALHDPDDKNVRLVQGSHIIVKKMFDHDRCYIFQNTDGRIIFAIPYEEDFTLIGTTDHDFEGDLRTDAVEATEEEIVYLCKAASEYFTEPVARDNVVWSYSGVRPLYDDGASAAQEATRDYVLRQKPEDHDSSIIHIFGGKITTSRKLAEAVVDKIATKIGKRGEKWTKKAALPGGDFAMDGFDALLAKLKSEHSYLSDRHANRLLRLYGTRAWTLLNDVANTDELGQNFGSDLYEAEIQYLIENEWAINADDILYRRTKRGLHLGQDEASKLQAYIEKYRAELAG</sequence>
<evidence type="ECO:0000256" key="3">
    <source>
        <dbReference type="ARBA" id="ARBA00022630"/>
    </source>
</evidence>
<dbReference type="NCBIfam" id="NF009906">
    <property type="entry name" value="PRK13369.1"/>
    <property type="match status" value="1"/>
</dbReference>
<dbReference type="OrthoDB" id="9766796at2"/>
<dbReference type="PANTHER" id="PTHR11985">
    <property type="entry name" value="GLYCEROL-3-PHOSPHATE DEHYDROGENASE"/>
    <property type="match status" value="1"/>
</dbReference>
<evidence type="ECO:0000256" key="1">
    <source>
        <dbReference type="ARBA" id="ARBA00001974"/>
    </source>
</evidence>
<dbReference type="Proteomes" id="UP000234881">
    <property type="component" value="Unassembled WGS sequence"/>
</dbReference>
<feature type="domain" description="Alpha-glycerophosphate oxidase C-terminal" evidence="8">
    <location>
        <begin position="388"/>
        <end position="491"/>
    </location>
</feature>
<dbReference type="PROSITE" id="PS00977">
    <property type="entry name" value="FAD_G3PDH_1"/>
    <property type="match status" value="1"/>
</dbReference>
<reference evidence="9 10" key="1">
    <citation type="submission" date="2018-01" db="EMBL/GenBank/DDBJ databases">
        <title>The draft genome sequence of Cohaesibacter sp. H1304.</title>
        <authorList>
            <person name="Wang N.-N."/>
            <person name="Du Z.-J."/>
        </authorList>
    </citation>
    <scope>NUCLEOTIDE SEQUENCE [LARGE SCALE GENOMIC DNA]</scope>
    <source>
        <strain evidence="9 10">H1304</strain>
    </source>
</reference>
<organism evidence="9 10">
    <name type="scientific">Cohaesibacter celericrescens</name>
    <dbReference type="NCBI Taxonomy" id="2067669"/>
    <lineage>
        <taxon>Bacteria</taxon>
        <taxon>Pseudomonadati</taxon>
        <taxon>Pseudomonadota</taxon>
        <taxon>Alphaproteobacteria</taxon>
        <taxon>Hyphomicrobiales</taxon>
        <taxon>Cohaesibacteraceae</taxon>
    </lineage>
</organism>
<dbReference type="InterPro" id="IPR036188">
    <property type="entry name" value="FAD/NAD-bd_sf"/>
</dbReference>
<dbReference type="PANTHER" id="PTHR11985:SF15">
    <property type="entry name" value="GLYCEROL-3-PHOSPHATE DEHYDROGENASE, MITOCHONDRIAL"/>
    <property type="match status" value="1"/>
</dbReference>
<evidence type="ECO:0000259" key="8">
    <source>
        <dbReference type="Pfam" id="PF16901"/>
    </source>
</evidence>
<comment type="cofactor">
    <cofactor evidence="1 6">
        <name>FAD</name>
        <dbReference type="ChEBI" id="CHEBI:57692"/>
    </cofactor>
</comment>
<dbReference type="InterPro" id="IPR000447">
    <property type="entry name" value="G3P_DH_FAD-dep"/>
</dbReference>
<proteinExistence type="inferred from homology"/>